<reference evidence="1 2" key="1">
    <citation type="submission" date="2013-07" db="EMBL/GenBank/DDBJ databases">
        <authorList>
            <person name="Weinstock G."/>
            <person name="Sodergren E."/>
            <person name="Wylie T."/>
            <person name="Fulton L."/>
            <person name="Fulton R."/>
            <person name="Fronick C."/>
            <person name="O'Laughlin M."/>
            <person name="Godfrey J."/>
            <person name="Miner T."/>
            <person name="Herter B."/>
            <person name="Appelbaum E."/>
            <person name="Cordes M."/>
            <person name="Lek S."/>
            <person name="Wollam A."/>
            <person name="Pepin K.H."/>
            <person name="Palsikar V.B."/>
            <person name="Mitreva M."/>
            <person name="Wilson R.K."/>
        </authorList>
    </citation>
    <scope>NUCLEOTIDE SEQUENCE [LARGE SCALE GENOMIC DNA]</scope>
    <source>
        <strain evidence="1 2">ATCC 27760</strain>
    </source>
</reference>
<dbReference type="RefSeq" id="WP_021681384.1">
    <property type="nucleotide sequence ID" value="NZ_KI260345.1"/>
</dbReference>
<dbReference type="STRING" id="411473.RUMCAL_03156"/>
<sequence length="129" mass="14347">MKQNLNEFLASVNAHAYTPDKSLAGCFIITNTVNSRRFRLSKTFRDALNSPIAIELYFTEDSVLVIPTDGTSKCSITFRSGGYVYDSCLTEKLIEMSGVEVPEGKSRKIGIFTTNQLEDGSIYAEVKFN</sequence>
<dbReference type="Proteomes" id="UP000016662">
    <property type="component" value="Unassembled WGS sequence"/>
</dbReference>
<dbReference type="HOGENOM" id="CLU_1947255_0_0_9"/>
<protein>
    <submittedName>
        <fullName evidence="1">Uncharacterized protein</fullName>
    </submittedName>
</protein>
<keyword evidence="2" id="KW-1185">Reference proteome</keyword>
<evidence type="ECO:0000313" key="1">
    <source>
        <dbReference type="EMBL" id="ERJ88130.1"/>
    </source>
</evidence>
<evidence type="ECO:0000313" key="2">
    <source>
        <dbReference type="Proteomes" id="UP000016662"/>
    </source>
</evidence>
<name>U2K7R4_9FIRM</name>
<proteinExistence type="predicted"/>
<gene>
    <name evidence="1" type="ORF">RUMCAL_03156</name>
</gene>
<comment type="caution">
    <text evidence="1">The sequence shown here is derived from an EMBL/GenBank/DDBJ whole genome shotgun (WGS) entry which is preliminary data.</text>
</comment>
<dbReference type="EMBL" id="AWVF01000415">
    <property type="protein sequence ID" value="ERJ88130.1"/>
    <property type="molecule type" value="Genomic_DNA"/>
</dbReference>
<organism evidence="1 2">
    <name type="scientific">Ruminococcus callidus ATCC 27760</name>
    <dbReference type="NCBI Taxonomy" id="411473"/>
    <lineage>
        <taxon>Bacteria</taxon>
        <taxon>Bacillati</taxon>
        <taxon>Bacillota</taxon>
        <taxon>Clostridia</taxon>
        <taxon>Eubacteriales</taxon>
        <taxon>Oscillospiraceae</taxon>
        <taxon>Ruminococcus</taxon>
    </lineage>
</organism>
<accession>U2K7R4</accession>
<dbReference type="AlphaFoldDB" id="U2K7R4"/>